<accession>A0A399D644</accession>
<sequence>MQNLTCLEEQYLIKGLLTRNKVVFDFIFHYYYSGLCAYCERITGDKQVAEDIVQDLFVTLWVKHHQIKITSSLKNYLFTSVKNRSLDFLKLEKRKNQKLAAIHIEKNLPENLSSFWFAESEFQEIVEKSLKNLPPRCREIFELSRFQGLKNQEIADKLGLSKRTIELQVGNALKQLRTDLKPYLPAFLLLFLLK</sequence>
<evidence type="ECO:0000313" key="6">
    <source>
        <dbReference type="EMBL" id="RIH65900.1"/>
    </source>
</evidence>
<dbReference type="PANTHER" id="PTHR43133:SF46">
    <property type="entry name" value="RNA POLYMERASE SIGMA-70 FACTOR ECF SUBFAMILY"/>
    <property type="match status" value="1"/>
</dbReference>
<dbReference type="InterPro" id="IPR014284">
    <property type="entry name" value="RNA_pol_sigma-70_dom"/>
</dbReference>
<evidence type="ECO:0000259" key="5">
    <source>
        <dbReference type="SMART" id="SM00421"/>
    </source>
</evidence>
<evidence type="ECO:0000256" key="1">
    <source>
        <dbReference type="ARBA" id="ARBA00010641"/>
    </source>
</evidence>
<dbReference type="InterPro" id="IPR013249">
    <property type="entry name" value="RNA_pol_sigma70_r4_t2"/>
</dbReference>
<keyword evidence="4" id="KW-0804">Transcription</keyword>
<dbReference type="CDD" id="cd06171">
    <property type="entry name" value="Sigma70_r4"/>
    <property type="match status" value="1"/>
</dbReference>
<evidence type="ECO:0000313" key="7">
    <source>
        <dbReference type="Proteomes" id="UP000266441"/>
    </source>
</evidence>
<dbReference type="InterPro" id="IPR013325">
    <property type="entry name" value="RNA_pol_sigma_r2"/>
</dbReference>
<evidence type="ECO:0000256" key="4">
    <source>
        <dbReference type="ARBA" id="ARBA00023163"/>
    </source>
</evidence>
<dbReference type="EMBL" id="QWET01000004">
    <property type="protein sequence ID" value="RIH65900.1"/>
    <property type="molecule type" value="Genomic_DNA"/>
</dbReference>
<dbReference type="PANTHER" id="PTHR43133">
    <property type="entry name" value="RNA POLYMERASE ECF-TYPE SIGMA FACTO"/>
    <property type="match status" value="1"/>
</dbReference>
<evidence type="ECO:0000256" key="3">
    <source>
        <dbReference type="ARBA" id="ARBA00023082"/>
    </source>
</evidence>
<name>A0A399D644_9BACT</name>
<protein>
    <submittedName>
        <fullName evidence="6">RNA polymerase sigma-70 factor</fullName>
    </submittedName>
</protein>
<dbReference type="SUPFAM" id="SSF88659">
    <property type="entry name" value="Sigma3 and sigma4 domains of RNA polymerase sigma factors"/>
    <property type="match status" value="1"/>
</dbReference>
<dbReference type="Gene3D" id="1.10.1740.10">
    <property type="match status" value="1"/>
</dbReference>
<dbReference type="NCBIfam" id="TIGR02985">
    <property type="entry name" value="Sig70_bacteroi1"/>
    <property type="match status" value="1"/>
</dbReference>
<dbReference type="InterPro" id="IPR014327">
    <property type="entry name" value="RNA_pol_sigma70_bacteroid"/>
</dbReference>
<comment type="similarity">
    <text evidence="1">Belongs to the sigma-70 factor family. ECF subfamily.</text>
</comment>
<dbReference type="SUPFAM" id="SSF88946">
    <property type="entry name" value="Sigma2 domain of RNA polymerase sigma factors"/>
    <property type="match status" value="1"/>
</dbReference>
<evidence type="ECO:0000256" key="2">
    <source>
        <dbReference type="ARBA" id="ARBA00023015"/>
    </source>
</evidence>
<dbReference type="GO" id="GO:0016987">
    <property type="term" value="F:sigma factor activity"/>
    <property type="evidence" value="ECO:0007669"/>
    <property type="project" value="UniProtKB-KW"/>
</dbReference>
<dbReference type="OrthoDB" id="1453134at2"/>
<dbReference type="GO" id="GO:0006352">
    <property type="term" value="P:DNA-templated transcription initiation"/>
    <property type="evidence" value="ECO:0007669"/>
    <property type="project" value="InterPro"/>
</dbReference>
<gene>
    <name evidence="6" type="ORF">D1164_06440</name>
</gene>
<dbReference type="Pfam" id="PF08281">
    <property type="entry name" value="Sigma70_r4_2"/>
    <property type="match status" value="1"/>
</dbReference>
<reference evidence="6 7" key="1">
    <citation type="journal article" date="2015" name="Int. J. Syst. Evol. Microbiol.">
        <title>Mariniphaga sediminis sp. nov., isolated from coastal sediment.</title>
        <authorList>
            <person name="Wang F.Q."/>
            <person name="Shen Q.Y."/>
            <person name="Chen G.J."/>
            <person name="Du Z.J."/>
        </authorList>
    </citation>
    <scope>NUCLEOTIDE SEQUENCE [LARGE SCALE GENOMIC DNA]</scope>
    <source>
        <strain evidence="6 7">SY21</strain>
    </source>
</reference>
<dbReference type="NCBIfam" id="TIGR02937">
    <property type="entry name" value="sigma70-ECF"/>
    <property type="match status" value="1"/>
</dbReference>
<dbReference type="SMART" id="SM00421">
    <property type="entry name" value="HTH_LUXR"/>
    <property type="match status" value="1"/>
</dbReference>
<dbReference type="Proteomes" id="UP000266441">
    <property type="component" value="Unassembled WGS sequence"/>
</dbReference>
<feature type="domain" description="HTH luxR-type" evidence="5">
    <location>
        <begin position="130"/>
        <end position="188"/>
    </location>
</feature>
<keyword evidence="7" id="KW-1185">Reference proteome</keyword>
<dbReference type="InterPro" id="IPR039425">
    <property type="entry name" value="RNA_pol_sigma-70-like"/>
</dbReference>
<keyword evidence="2" id="KW-0805">Transcription regulation</keyword>
<proteinExistence type="inferred from homology"/>
<dbReference type="GO" id="GO:0003677">
    <property type="term" value="F:DNA binding"/>
    <property type="evidence" value="ECO:0007669"/>
    <property type="project" value="InterPro"/>
</dbReference>
<dbReference type="InterPro" id="IPR036388">
    <property type="entry name" value="WH-like_DNA-bd_sf"/>
</dbReference>
<organism evidence="6 7">
    <name type="scientific">Mariniphaga sediminis</name>
    <dbReference type="NCBI Taxonomy" id="1628158"/>
    <lineage>
        <taxon>Bacteria</taxon>
        <taxon>Pseudomonadati</taxon>
        <taxon>Bacteroidota</taxon>
        <taxon>Bacteroidia</taxon>
        <taxon>Marinilabiliales</taxon>
        <taxon>Prolixibacteraceae</taxon>
        <taxon>Mariniphaga</taxon>
    </lineage>
</organism>
<dbReference type="Pfam" id="PF04542">
    <property type="entry name" value="Sigma70_r2"/>
    <property type="match status" value="1"/>
</dbReference>
<dbReference type="AlphaFoldDB" id="A0A399D644"/>
<dbReference type="InterPro" id="IPR013324">
    <property type="entry name" value="RNA_pol_sigma_r3/r4-like"/>
</dbReference>
<keyword evidence="3" id="KW-0731">Sigma factor</keyword>
<dbReference type="Gene3D" id="1.10.10.10">
    <property type="entry name" value="Winged helix-like DNA-binding domain superfamily/Winged helix DNA-binding domain"/>
    <property type="match status" value="1"/>
</dbReference>
<dbReference type="InterPro" id="IPR007627">
    <property type="entry name" value="RNA_pol_sigma70_r2"/>
</dbReference>
<dbReference type="InterPro" id="IPR000792">
    <property type="entry name" value="Tscrpt_reg_LuxR_C"/>
</dbReference>
<dbReference type="PRINTS" id="PR00038">
    <property type="entry name" value="HTHLUXR"/>
</dbReference>
<comment type="caution">
    <text evidence="6">The sequence shown here is derived from an EMBL/GenBank/DDBJ whole genome shotgun (WGS) entry which is preliminary data.</text>
</comment>